<organism evidence="9 10">
    <name type="scientific">Necator americanus</name>
    <name type="common">Human hookworm</name>
    <dbReference type="NCBI Taxonomy" id="51031"/>
    <lineage>
        <taxon>Eukaryota</taxon>
        <taxon>Metazoa</taxon>
        <taxon>Ecdysozoa</taxon>
        <taxon>Nematoda</taxon>
        <taxon>Chromadorea</taxon>
        <taxon>Rhabditida</taxon>
        <taxon>Rhabditina</taxon>
        <taxon>Rhabditomorpha</taxon>
        <taxon>Strongyloidea</taxon>
        <taxon>Ancylostomatidae</taxon>
        <taxon>Bunostominae</taxon>
        <taxon>Necator</taxon>
    </lineage>
</organism>
<dbReference type="InterPro" id="IPR036975">
    <property type="entry name" value="Importin-a_IBB_sf"/>
</dbReference>
<protein>
    <recommendedName>
        <fullName evidence="5">Importin subunit alpha</fullName>
    </recommendedName>
</protein>
<dbReference type="SMART" id="SM00185">
    <property type="entry name" value="ARM"/>
    <property type="match status" value="8"/>
</dbReference>
<keyword evidence="3" id="KW-0677">Repeat</keyword>
<accession>A0ABR1D5J4</accession>
<keyword evidence="10" id="KW-1185">Reference proteome</keyword>
<evidence type="ECO:0000313" key="10">
    <source>
        <dbReference type="Proteomes" id="UP001303046"/>
    </source>
</evidence>
<dbReference type="InterPro" id="IPR011989">
    <property type="entry name" value="ARM-like"/>
</dbReference>
<dbReference type="Pfam" id="PF16186">
    <property type="entry name" value="Arm_3"/>
    <property type="match status" value="1"/>
</dbReference>
<dbReference type="PANTHER" id="PTHR23316">
    <property type="entry name" value="IMPORTIN ALPHA"/>
    <property type="match status" value="1"/>
</dbReference>
<comment type="similarity">
    <text evidence="1 5">Belongs to the importin alpha family.</text>
</comment>
<dbReference type="Gene3D" id="1.25.10.10">
    <property type="entry name" value="Leucine-rich Repeat Variant"/>
    <property type="match status" value="1"/>
</dbReference>
<dbReference type="InterPro" id="IPR002652">
    <property type="entry name" value="Importin-a_IBB"/>
</dbReference>
<evidence type="ECO:0000256" key="5">
    <source>
        <dbReference type="PIRNR" id="PIRNR005673"/>
    </source>
</evidence>
<keyword evidence="2 5" id="KW-0813">Transport</keyword>
<evidence type="ECO:0000313" key="9">
    <source>
        <dbReference type="EMBL" id="KAK6745351.1"/>
    </source>
</evidence>
<dbReference type="SUPFAM" id="SSF48371">
    <property type="entry name" value="ARM repeat"/>
    <property type="match status" value="1"/>
</dbReference>
<comment type="caution">
    <text evidence="9">The sequence shown here is derived from an EMBL/GenBank/DDBJ whole genome shotgun (WGS) entry which is preliminary data.</text>
</comment>
<evidence type="ECO:0000256" key="2">
    <source>
        <dbReference type="ARBA" id="ARBA00022448"/>
    </source>
</evidence>
<dbReference type="InterPro" id="IPR016024">
    <property type="entry name" value="ARM-type_fold"/>
</dbReference>
<evidence type="ECO:0000256" key="3">
    <source>
        <dbReference type="ARBA" id="ARBA00022737"/>
    </source>
</evidence>
<dbReference type="InterPro" id="IPR024931">
    <property type="entry name" value="Importin_alpha"/>
</dbReference>
<dbReference type="PROSITE" id="PS50176">
    <property type="entry name" value="ARM_REPEAT"/>
    <property type="match status" value="1"/>
</dbReference>
<dbReference type="InterPro" id="IPR000225">
    <property type="entry name" value="Armadillo"/>
</dbReference>
<proteinExistence type="inferred from homology"/>
<evidence type="ECO:0000256" key="7">
    <source>
        <dbReference type="SAM" id="MobiDB-lite"/>
    </source>
</evidence>
<feature type="repeat" description="ARM" evidence="6">
    <location>
        <begin position="143"/>
        <end position="185"/>
    </location>
</feature>
<feature type="region of interest" description="Disordered" evidence="7">
    <location>
        <begin position="518"/>
        <end position="542"/>
    </location>
</feature>
<dbReference type="Gene3D" id="1.20.5.690">
    <property type="entry name" value="Importin-alpha, importin-beta-binding domain"/>
    <property type="match status" value="1"/>
</dbReference>
<dbReference type="Proteomes" id="UP001303046">
    <property type="component" value="Unassembled WGS sequence"/>
</dbReference>
<evidence type="ECO:0000259" key="8">
    <source>
        <dbReference type="PROSITE" id="PS51214"/>
    </source>
</evidence>
<evidence type="ECO:0000256" key="4">
    <source>
        <dbReference type="ARBA" id="ARBA00022927"/>
    </source>
</evidence>
<reference evidence="9 10" key="1">
    <citation type="submission" date="2023-08" db="EMBL/GenBank/DDBJ databases">
        <title>A Necator americanus chromosomal reference genome.</title>
        <authorList>
            <person name="Ilik V."/>
            <person name="Petrzelkova K.J."/>
            <person name="Pardy F."/>
            <person name="Fuh T."/>
            <person name="Niatou-Singa F.S."/>
            <person name="Gouil Q."/>
            <person name="Baker L."/>
            <person name="Ritchie M.E."/>
            <person name="Jex A.R."/>
            <person name="Gazzola D."/>
            <person name="Li H."/>
            <person name="Toshio Fujiwara R."/>
            <person name="Zhan B."/>
            <person name="Aroian R.V."/>
            <person name="Pafco B."/>
            <person name="Schwarz E.M."/>
        </authorList>
    </citation>
    <scope>NUCLEOTIDE SEQUENCE [LARGE SCALE GENOMIC DNA]</scope>
    <source>
        <strain evidence="9 10">Aroian</strain>
        <tissue evidence="9">Whole animal</tissue>
    </source>
</reference>
<dbReference type="Pfam" id="PF00514">
    <property type="entry name" value="Arm"/>
    <property type="match status" value="5"/>
</dbReference>
<keyword evidence="4 5" id="KW-0653">Protein transport</keyword>
<evidence type="ECO:0000256" key="1">
    <source>
        <dbReference type="ARBA" id="ARBA00010394"/>
    </source>
</evidence>
<sequence>MFSARRLKSLKKKMALRPAQGDNVHTAEFNEEAARLKQYKNVARHEDMRRRRNESSVEIRKQKGADLMMKRRNQLVDEDEEGELSDLDLKSAPAVVSRLTNEEIVKILSNNPTLDQMRQCFEALRRILSRSKNPPVDEVIKCGLVNALVEALKVEDDKVRFEASWALTNVVSGTSEQTVAAVEAGATLPLIQLTQSPNDGLAEQALWAVANIAGDSAQLRDYVIQCGGVDALMALVDRLDKLHVSCARTLAWAFSNMCRHKNPHAPLHILERLSKGLAKLISYPDRQVKQDACWAVSYLTDGPDEQISLARSSGVLPHVIEFLRDSDAMVAPALRVLGNMSTGNDELTQCVVDLNTLDEIIPLSERSKSTTVVKECCWLISNIIAGTNSQIQAVIDAGIMPFIIEVLRSGDFKCQFEASWAVANLAQGGTAAQILTLLQDNAVPALCDALKQSNVDLLNNALETLYALLNTVSTCCPERLDELREAVEENDGLDYLERLQESESDKVYATAYRIISDYFSDPDNEEDQKADGEENQPAQYSF</sequence>
<dbReference type="EMBL" id="JAVFWL010000003">
    <property type="protein sequence ID" value="KAK6745351.1"/>
    <property type="molecule type" value="Genomic_DNA"/>
</dbReference>
<dbReference type="PIRSF" id="PIRSF005673">
    <property type="entry name" value="Importin_alpha"/>
    <property type="match status" value="1"/>
</dbReference>
<feature type="domain" description="IBB" evidence="8">
    <location>
        <begin position="19"/>
        <end position="81"/>
    </location>
</feature>
<dbReference type="Pfam" id="PF01749">
    <property type="entry name" value="IBB"/>
    <property type="match status" value="1"/>
</dbReference>
<name>A0ABR1D5J4_NECAM</name>
<dbReference type="InterPro" id="IPR032413">
    <property type="entry name" value="Arm_3"/>
</dbReference>
<gene>
    <name evidence="9" type="primary">Necator_chrIII.g12608</name>
    <name evidence="9" type="ORF">RB195_011841</name>
</gene>
<dbReference type="PROSITE" id="PS51214">
    <property type="entry name" value="IBB"/>
    <property type="match status" value="1"/>
</dbReference>
<evidence type="ECO:0000256" key="6">
    <source>
        <dbReference type="PROSITE-ProRule" id="PRU00259"/>
    </source>
</evidence>